<sequence>MQTIQRWLILLRGMFVSSLILVSLVPLQPAAAHFGEPYTVLYDQKLGEFTLSMKADPDVGTGTFYSDIELPSSMADGEVTIAIQAVADANSTGPSNSSATGQSTGQKASIEQKIEFDQEGYWTLDVSVTAGNQTGQHQFKVLVTPPFPPWITTLICLAPFLMVGAIWTLTMRRNAMLKQQQAENKEEQRA</sequence>
<keyword evidence="1" id="KW-0812">Transmembrane</keyword>
<proteinExistence type="predicted"/>
<gene>
    <name evidence="2" type="ORF">SE18_14425</name>
</gene>
<dbReference type="AlphaFoldDB" id="A0A0P6YLD8"/>
<comment type="caution">
    <text evidence="2">The sequence shown here is derived from an EMBL/GenBank/DDBJ whole genome shotgun (WGS) entry which is preliminary data.</text>
</comment>
<protein>
    <submittedName>
        <fullName evidence="2">Uncharacterized protein</fullName>
    </submittedName>
</protein>
<accession>A0A0P6YLD8</accession>
<evidence type="ECO:0000256" key="1">
    <source>
        <dbReference type="SAM" id="Phobius"/>
    </source>
</evidence>
<name>A0A0P6YLD8_9CHLR</name>
<keyword evidence="1" id="KW-0472">Membrane</keyword>
<keyword evidence="3" id="KW-1185">Reference proteome</keyword>
<organism evidence="2 3">
    <name type="scientific">Herpetosiphon geysericola</name>
    <dbReference type="NCBI Taxonomy" id="70996"/>
    <lineage>
        <taxon>Bacteria</taxon>
        <taxon>Bacillati</taxon>
        <taxon>Chloroflexota</taxon>
        <taxon>Chloroflexia</taxon>
        <taxon>Herpetosiphonales</taxon>
        <taxon>Herpetosiphonaceae</taxon>
        <taxon>Herpetosiphon</taxon>
    </lineage>
</organism>
<evidence type="ECO:0000313" key="2">
    <source>
        <dbReference type="EMBL" id="KPL86072.1"/>
    </source>
</evidence>
<dbReference type="RefSeq" id="WP_054535162.1">
    <property type="nucleotide sequence ID" value="NZ_LGKP01000022.1"/>
</dbReference>
<reference evidence="2 3" key="1">
    <citation type="submission" date="2015-07" db="EMBL/GenBank/DDBJ databases">
        <title>Whole genome sequence of Herpetosiphon geysericola DSM 7119.</title>
        <authorList>
            <person name="Hemp J."/>
            <person name="Ward L.M."/>
            <person name="Pace L.A."/>
            <person name="Fischer W.W."/>
        </authorList>
    </citation>
    <scope>NUCLEOTIDE SEQUENCE [LARGE SCALE GENOMIC DNA]</scope>
    <source>
        <strain evidence="2 3">DSM 7119</strain>
    </source>
</reference>
<dbReference type="OrthoDB" id="282843at2"/>
<dbReference type="Proteomes" id="UP000050277">
    <property type="component" value="Unassembled WGS sequence"/>
</dbReference>
<dbReference type="STRING" id="70996.SE18_14425"/>
<dbReference type="EMBL" id="LGKP01000022">
    <property type="protein sequence ID" value="KPL86072.1"/>
    <property type="molecule type" value="Genomic_DNA"/>
</dbReference>
<feature type="transmembrane region" description="Helical" evidence="1">
    <location>
        <begin position="150"/>
        <end position="169"/>
    </location>
</feature>
<evidence type="ECO:0000313" key="3">
    <source>
        <dbReference type="Proteomes" id="UP000050277"/>
    </source>
</evidence>
<keyword evidence="1" id="KW-1133">Transmembrane helix</keyword>